<dbReference type="RefSeq" id="XP_020131813.1">
    <property type="nucleotide sequence ID" value="XM_020271445.1"/>
</dbReference>
<dbReference type="GO" id="GO:0004497">
    <property type="term" value="F:monooxygenase activity"/>
    <property type="evidence" value="ECO:0007669"/>
    <property type="project" value="UniProtKB-KW"/>
</dbReference>
<keyword evidence="3 7" id="KW-0479">Metal-binding</keyword>
<dbReference type="PRINTS" id="PR00465">
    <property type="entry name" value="EP450IV"/>
</dbReference>
<organism evidence="9 10">
    <name type="scientific">Diplodia corticola</name>
    <dbReference type="NCBI Taxonomy" id="236234"/>
    <lineage>
        <taxon>Eukaryota</taxon>
        <taxon>Fungi</taxon>
        <taxon>Dikarya</taxon>
        <taxon>Ascomycota</taxon>
        <taxon>Pezizomycotina</taxon>
        <taxon>Dothideomycetes</taxon>
        <taxon>Dothideomycetes incertae sedis</taxon>
        <taxon>Botryosphaeriales</taxon>
        <taxon>Botryosphaeriaceae</taxon>
        <taxon>Diplodia</taxon>
    </lineage>
</organism>
<dbReference type="OrthoDB" id="6692864at2759"/>
<keyword evidence="4" id="KW-0560">Oxidoreductase</keyword>
<evidence type="ECO:0000256" key="2">
    <source>
        <dbReference type="ARBA" id="ARBA00010617"/>
    </source>
</evidence>
<dbReference type="PANTHER" id="PTHR24305:SF187">
    <property type="entry name" value="P450, PUTATIVE (EUROFUNG)-RELATED"/>
    <property type="match status" value="1"/>
</dbReference>
<protein>
    <submittedName>
        <fullName evidence="9">Cytochrome p450</fullName>
    </submittedName>
</protein>
<feature type="binding site" description="axial binding residue" evidence="7">
    <location>
        <position position="502"/>
    </location>
    <ligand>
        <name>heme</name>
        <dbReference type="ChEBI" id="CHEBI:30413"/>
    </ligand>
    <ligandPart>
        <name>Fe</name>
        <dbReference type="ChEBI" id="CHEBI:18248"/>
    </ligandPart>
</feature>
<evidence type="ECO:0000256" key="5">
    <source>
        <dbReference type="ARBA" id="ARBA00023004"/>
    </source>
</evidence>
<dbReference type="InterPro" id="IPR002403">
    <property type="entry name" value="Cyt_P450_E_grp-IV"/>
</dbReference>
<name>A0A1J9R4Q3_9PEZI</name>
<dbReference type="EMBL" id="MNUE01000016">
    <property type="protein sequence ID" value="OJD35553.1"/>
    <property type="molecule type" value="Genomic_DNA"/>
</dbReference>
<evidence type="ECO:0000313" key="9">
    <source>
        <dbReference type="EMBL" id="OJD35553.1"/>
    </source>
</evidence>
<dbReference type="InterPro" id="IPR001128">
    <property type="entry name" value="Cyt_P450"/>
</dbReference>
<dbReference type="GO" id="GO:0016705">
    <property type="term" value="F:oxidoreductase activity, acting on paired donors, with incorporation or reduction of molecular oxygen"/>
    <property type="evidence" value="ECO:0007669"/>
    <property type="project" value="InterPro"/>
</dbReference>
<evidence type="ECO:0000256" key="6">
    <source>
        <dbReference type="ARBA" id="ARBA00023033"/>
    </source>
</evidence>
<dbReference type="STRING" id="236234.A0A1J9R4Q3"/>
<keyword evidence="6" id="KW-0503">Monooxygenase</keyword>
<comment type="cofactor">
    <cofactor evidence="1 7">
        <name>heme</name>
        <dbReference type="ChEBI" id="CHEBI:30413"/>
    </cofactor>
</comment>
<comment type="similarity">
    <text evidence="2">Belongs to the cytochrome P450 family.</text>
</comment>
<keyword evidence="8" id="KW-0812">Transmembrane</keyword>
<dbReference type="Pfam" id="PF00067">
    <property type="entry name" value="p450"/>
    <property type="match status" value="1"/>
</dbReference>
<reference evidence="9 10" key="1">
    <citation type="submission" date="2016-10" db="EMBL/GenBank/DDBJ databases">
        <title>Proteomics and genomics reveal pathogen-plant mechanisms compatible with a hemibiotrophic lifestyle of Diplodia corticola.</title>
        <authorList>
            <person name="Fernandes I."/>
            <person name="De Jonge R."/>
            <person name="Van De Peer Y."/>
            <person name="Devreese B."/>
            <person name="Alves A."/>
            <person name="Esteves A.C."/>
        </authorList>
    </citation>
    <scope>NUCLEOTIDE SEQUENCE [LARGE SCALE GENOMIC DNA]</scope>
    <source>
        <strain evidence="9 10">CBS 112549</strain>
    </source>
</reference>
<dbReference type="InterPro" id="IPR050121">
    <property type="entry name" value="Cytochrome_P450_monoxygenase"/>
</dbReference>
<evidence type="ECO:0000256" key="1">
    <source>
        <dbReference type="ARBA" id="ARBA00001971"/>
    </source>
</evidence>
<evidence type="ECO:0000256" key="3">
    <source>
        <dbReference type="ARBA" id="ARBA00022723"/>
    </source>
</evidence>
<accession>A0A1J9R4Q3</accession>
<keyword evidence="5 7" id="KW-0408">Iron</keyword>
<keyword evidence="8" id="KW-0472">Membrane</keyword>
<keyword evidence="10" id="KW-1185">Reference proteome</keyword>
<evidence type="ECO:0000313" key="10">
    <source>
        <dbReference type="Proteomes" id="UP000183809"/>
    </source>
</evidence>
<dbReference type="GO" id="GO:0020037">
    <property type="term" value="F:heme binding"/>
    <property type="evidence" value="ECO:0007669"/>
    <property type="project" value="InterPro"/>
</dbReference>
<keyword evidence="8" id="KW-1133">Transmembrane helix</keyword>
<evidence type="ECO:0000256" key="4">
    <source>
        <dbReference type="ARBA" id="ARBA00023002"/>
    </source>
</evidence>
<dbReference type="AlphaFoldDB" id="A0A1J9R4Q3"/>
<dbReference type="Proteomes" id="UP000183809">
    <property type="component" value="Unassembled WGS sequence"/>
</dbReference>
<feature type="transmembrane region" description="Helical" evidence="8">
    <location>
        <begin position="28"/>
        <end position="46"/>
    </location>
</feature>
<sequence>MAIAAWATSSVLGVAFHAGLQFVEIDFVVPQTAVCLVAFALAGLYADSQIFHKPLLDSVASLAIFATGFLSSLAVSTIVYRLFFHRLRKFPGPLGAKISKFYSLYLSRNIQYHFELDKLHEKYGDVVRTGPRELSIARISPLNQIITCGKGNFYGMAETRIERQGLPFKMDPEDHRRGRRAWEISMTPQQVARYNDGMQSTISLFLDRLTEPKYLGKPVNVTDWISWLGYDIMGVVGFGRDFDCLRNATDHAAIKQMHEFGFALGLLKHVPWLGNILGRMPGGQSAMEPYARYCRDLVREKMKAVHSTSEKADAPTDILAWLIQAFEEKKPWGAKTIEGLDDDTRSLVMAGADTATATMTNFFYYLSLHPSIQQDLYTAISASVPASALADPSTLTPDLLDRVPLLEAIVNETLRLQPPIPSGNPRVTPPEGLYVRDAKYGDISIPGNTVVLMPQWVIQRDERYFGRANDFVPTRWIAGSPEAGLLHDRSAWFPFQLGTYYCVGQKLAMWELKSVLARTIAKFEVSFADGEDGKKFITGSRDCWTLMLPELKVCFKERKSE</sequence>
<dbReference type="GeneID" id="31011704"/>
<keyword evidence="7" id="KW-0349">Heme</keyword>
<dbReference type="GO" id="GO:0005506">
    <property type="term" value="F:iron ion binding"/>
    <property type="evidence" value="ECO:0007669"/>
    <property type="project" value="InterPro"/>
</dbReference>
<dbReference type="PANTHER" id="PTHR24305">
    <property type="entry name" value="CYTOCHROME P450"/>
    <property type="match status" value="1"/>
</dbReference>
<feature type="transmembrane region" description="Helical" evidence="8">
    <location>
        <begin position="58"/>
        <end position="83"/>
    </location>
</feature>
<dbReference type="SUPFAM" id="SSF48264">
    <property type="entry name" value="Cytochrome P450"/>
    <property type="match status" value="1"/>
</dbReference>
<dbReference type="PRINTS" id="PR00385">
    <property type="entry name" value="P450"/>
</dbReference>
<proteinExistence type="inferred from homology"/>
<dbReference type="InterPro" id="IPR036396">
    <property type="entry name" value="Cyt_P450_sf"/>
</dbReference>
<gene>
    <name evidence="9" type="ORF">BKCO1_16000171</name>
</gene>
<comment type="caution">
    <text evidence="9">The sequence shown here is derived from an EMBL/GenBank/DDBJ whole genome shotgun (WGS) entry which is preliminary data.</text>
</comment>
<evidence type="ECO:0000256" key="8">
    <source>
        <dbReference type="SAM" id="Phobius"/>
    </source>
</evidence>
<dbReference type="Gene3D" id="1.10.630.10">
    <property type="entry name" value="Cytochrome P450"/>
    <property type="match status" value="1"/>
</dbReference>
<evidence type="ECO:0000256" key="7">
    <source>
        <dbReference type="PIRSR" id="PIRSR602403-1"/>
    </source>
</evidence>